<protein>
    <submittedName>
        <fullName evidence="1">Uncharacterized protein</fullName>
    </submittedName>
</protein>
<dbReference type="EMBL" id="PYLO01000002">
    <property type="protein sequence ID" value="PST37669.1"/>
    <property type="molecule type" value="Genomic_DNA"/>
</dbReference>
<dbReference type="Proteomes" id="UP000241048">
    <property type="component" value="Unassembled WGS sequence"/>
</dbReference>
<sequence>MEYLDKVLGVKVTYEDVEFKHGVTVLDAAYLIPFKAKAWMDLTDRKAAGEHVDSKNIKKHNSILRTHSSNRYRRYP</sequence>
<evidence type="ECO:0000313" key="1">
    <source>
        <dbReference type="EMBL" id="PST37669.1"/>
    </source>
</evidence>
<accession>A0A2T3FQZ2</accession>
<dbReference type="AlphaFoldDB" id="A0A2T3FQZ2"/>
<keyword evidence="2" id="KW-1185">Reference proteome</keyword>
<evidence type="ECO:0000313" key="2">
    <source>
        <dbReference type="Proteomes" id="UP000241048"/>
    </source>
</evidence>
<proteinExistence type="predicted"/>
<comment type="caution">
    <text evidence="1">The sequence shown here is derived from an EMBL/GenBank/DDBJ whole genome shotgun (WGS) entry which is preliminary data.</text>
</comment>
<organism evidence="1 2">
    <name type="scientific">Clostridium fessum</name>
    <dbReference type="NCBI Taxonomy" id="2126740"/>
    <lineage>
        <taxon>Bacteria</taxon>
        <taxon>Bacillati</taxon>
        <taxon>Bacillota</taxon>
        <taxon>Clostridia</taxon>
        <taxon>Eubacteriales</taxon>
        <taxon>Clostridiaceae</taxon>
        <taxon>Clostridium</taxon>
    </lineage>
</organism>
<name>A0A2T3FQZ2_9CLOT</name>
<gene>
    <name evidence="1" type="ORF">C7U56_07255</name>
</gene>
<reference evidence="1 2" key="1">
    <citation type="submission" date="2018-03" db="EMBL/GenBank/DDBJ databases">
        <title>Lachnoclostridium SNUG30386 gen.nov., sp.nov., isolated from human faeces.</title>
        <authorList>
            <person name="Seo B."/>
            <person name="Jeon K."/>
            <person name="Ko G."/>
        </authorList>
    </citation>
    <scope>NUCLEOTIDE SEQUENCE [LARGE SCALE GENOMIC DNA]</scope>
    <source>
        <strain evidence="1 2">SNUG30386</strain>
    </source>
</reference>